<sequence length="224" mass="24382">MIRHRPRHLPGLLITGLLHVAIIYAFMQRRHPDDAPRAPRQAMQWLLPMTKPSARNQPKPVLNPAPQSNAAAAAEKAITPPQPADVPAAPATPPETPAIPAAPAAVPADDPFAQAPTAPRPPSASDILNQARRDVRKIDKELRAAYPERAPLPPPDSKQARLERGIDAAHEAVPPKWYQPAKIIELSTPDGENKTRTYKIVTALVTYCIIVHADGKKSYTNCPK</sequence>
<evidence type="ECO:0000256" key="1">
    <source>
        <dbReference type="SAM" id="MobiDB-lite"/>
    </source>
</evidence>
<protein>
    <submittedName>
        <fullName evidence="3">Uncharacterized protein</fullName>
    </submittedName>
</protein>
<feature type="region of interest" description="Disordered" evidence="1">
    <location>
        <begin position="51"/>
        <end position="130"/>
    </location>
</feature>
<dbReference type="RefSeq" id="WP_161091996.1">
    <property type="nucleotide sequence ID" value="NZ_WWCV01000049.1"/>
</dbReference>
<reference evidence="3 4" key="1">
    <citation type="submission" date="2019-12" db="EMBL/GenBank/DDBJ databases">
        <title>Novel species isolated from a subtropical stream in China.</title>
        <authorList>
            <person name="Lu H."/>
        </authorList>
    </citation>
    <scope>NUCLEOTIDE SEQUENCE [LARGE SCALE GENOMIC DNA]</scope>
    <source>
        <strain evidence="3 4">FT107W</strain>
    </source>
</reference>
<keyword evidence="2" id="KW-0812">Transmembrane</keyword>
<comment type="caution">
    <text evidence="3">The sequence shown here is derived from an EMBL/GenBank/DDBJ whole genome shotgun (WGS) entry which is preliminary data.</text>
</comment>
<keyword evidence="4" id="KW-1185">Reference proteome</keyword>
<accession>A0A845HPZ7</accession>
<evidence type="ECO:0000256" key="2">
    <source>
        <dbReference type="SAM" id="Phobius"/>
    </source>
</evidence>
<evidence type="ECO:0000313" key="4">
    <source>
        <dbReference type="Proteomes" id="UP000484875"/>
    </source>
</evidence>
<keyword evidence="2" id="KW-1133">Transmembrane helix</keyword>
<gene>
    <name evidence="3" type="ORF">GTP81_22790</name>
</gene>
<organism evidence="3 4">
    <name type="scientific">Duganella vulcania</name>
    <dbReference type="NCBI Taxonomy" id="2692166"/>
    <lineage>
        <taxon>Bacteria</taxon>
        <taxon>Pseudomonadati</taxon>
        <taxon>Pseudomonadota</taxon>
        <taxon>Betaproteobacteria</taxon>
        <taxon>Burkholderiales</taxon>
        <taxon>Oxalobacteraceae</taxon>
        <taxon>Telluria group</taxon>
        <taxon>Duganella</taxon>
    </lineage>
</organism>
<dbReference type="AlphaFoldDB" id="A0A845HPZ7"/>
<name>A0A845HPZ7_9BURK</name>
<feature type="compositionally biased region" description="Low complexity" evidence="1">
    <location>
        <begin position="64"/>
        <end position="79"/>
    </location>
</feature>
<dbReference type="EMBL" id="WWCV01000049">
    <property type="protein sequence ID" value="MYN19575.1"/>
    <property type="molecule type" value="Genomic_DNA"/>
</dbReference>
<keyword evidence="2" id="KW-0472">Membrane</keyword>
<dbReference type="Proteomes" id="UP000484875">
    <property type="component" value="Unassembled WGS sequence"/>
</dbReference>
<feature type="compositionally biased region" description="Pro residues" evidence="1">
    <location>
        <begin position="80"/>
        <end position="97"/>
    </location>
</feature>
<feature type="transmembrane region" description="Helical" evidence="2">
    <location>
        <begin position="9"/>
        <end position="27"/>
    </location>
</feature>
<proteinExistence type="predicted"/>
<evidence type="ECO:0000313" key="3">
    <source>
        <dbReference type="EMBL" id="MYN19575.1"/>
    </source>
</evidence>
<feature type="compositionally biased region" description="Low complexity" evidence="1">
    <location>
        <begin position="98"/>
        <end position="116"/>
    </location>
</feature>